<dbReference type="SUPFAM" id="SSF51556">
    <property type="entry name" value="Metallo-dependent hydrolases"/>
    <property type="match status" value="2"/>
</dbReference>
<dbReference type="PROSITE" id="PS01322">
    <property type="entry name" value="PHOSPHOTRIESTERASE_1"/>
    <property type="match status" value="1"/>
</dbReference>
<dbReference type="Pfam" id="PF02126">
    <property type="entry name" value="PTE"/>
    <property type="match status" value="2"/>
</dbReference>
<comment type="caution">
    <text evidence="6">Lacks conserved residue(s) required for the propagation of feature annotation.</text>
</comment>
<evidence type="ECO:0000256" key="3">
    <source>
        <dbReference type="ARBA" id="ARBA00022723"/>
    </source>
</evidence>
<dbReference type="KEGG" id="fas:105265746"/>
<proteinExistence type="inferred from homology"/>
<name>A0A9R1T2S7_9HYME</name>
<dbReference type="PROSITE" id="PS51347">
    <property type="entry name" value="PHOSPHOTRIESTERASE_2"/>
    <property type="match status" value="1"/>
</dbReference>
<dbReference type="InterPro" id="IPR032466">
    <property type="entry name" value="Metal_Hydrolase"/>
</dbReference>
<dbReference type="RefSeq" id="XP_011301738.1">
    <property type="nucleotide sequence ID" value="XM_011303436.1"/>
</dbReference>
<evidence type="ECO:0000256" key="2">
    <source>
        <dbReference type="ARBA" id="ARBA00020475"/>
    </source>
</evidence>
<protein>
    <recommendedName>
        <fullName evidence="2">Phosphotriesterase-related protein</fullName>
    </recommendedName>
    <alternativeName>
        <fullName evidence="5">Parathion hydrolase-related protein</fullName>
    </alternativeName>
</protein>
<dbReference type="AlphaFoldDB" id="A0A9R1T2S7"/>
<reference evidence="8" key="1">
    <citation type="submission" date="2025-08" db="UniProtKB">
        <authorList>
            <consortium name="RefSeq"/>
        </authorList>
    </citation>
    <scope>IDENTIFICATION</scope>
    <source>
        <strain evidence="8">USDA-PBARC FA_bdor</strain>
        <tissue evidence="8">Whole organism</tissue>
    </source>
</reference>
<dbReference type="GO" id="GO:0008270">
    <property type="term" value="F:zinc ion binding"/>
    <property type="evidence" value="ECO:0007669"/>
    <property type="project" value="InterPro"/>
</dbReference>
<dbReference type="InterPro" id="IPR017947">
    <property type="entry name" value="AryldialkylPase_Zn-BS"/>
</dbReference>
<accession>A0A9R1T2S7</accession>
<evidence type="ECO:0000313" key="8">
    <source>
        <dbReference type="RefSeq" id="XP_011301738.1"/>
    </source>
</evidence>
<evidence type="ECO:0000256" key="6">
    <source>
        <dbReference type="PROSITE-ProRule" id="PRU00679"/>
    </source>
</evidence>
<dbReference type="GeneID" id="105265746"/>
<dbReference type="PANTHER" id="PTHR10819:SF3">
    <property type="entry name" value="PHOSPHOTRIESTERASE-RELATED PROTEIN"/>
    <property type="match status" value="1"/>
</dbReference>
<comment type="similarity">
    <text evidence="6">Belongs to the metallo-dependent hydrolases superfamily. Phosphotriesterase family.</text>
</comment>
<evidence type="ECO:0000256" key="1">
    <source>
        <dbReference type="ARBA" id="ARBA00001968"/>
    </source>
</evidence>
<keyword evidence="7" id="KW-1185">Reference proteome</keyword>
<evidence type="ECO:0000256" key="5">
    <source>
        <dbReference type="ARBA" id="ARBA00029607"/>
    </source>
</evidence>
<keyword evidence="3" id="KW-0479">Metal-binding</keyword>
<comment type="cofactor">
    <cofactor evidence="1">
        <name>a divalent metal cation</name>
        <dbReference type="ChEBI" id="CHEBI:60240"/>
    </cofactor>
</comment>
<dbReference type="InterPro" id="IPR001559">
    <property type="entry name" value="Phosphotriesterase"/>
</dbReference>
<dbReference type="Gene3D" id="3.20.20.140">
    <property type="entry name" value="Metal-dependent hydrolases"/>
    <property type="match status" value="2"/>
</dbReference>
<evidence type="ECO:0000256" key="4">
    <source>
        <dbReference type="ARBA" id="ARBA00022801"/>
    </source>
</evidence>
<dbReference type="GO" id="GO:0016788">
    <property type="term" value="F:hydrolase activity, acting on ester bonds"/>
    <property type="evidence" value="ECO:0007669"/>
    <property type="project" value="InterPro"/>
</dbReference>
<dbReference type="PANTHER" id="PTHR10819">
    <property type="entry name" value="PHOSPHOTRIESTERASE-RELATED"/>
    <property type="match status" value="1"/>
</dbReference>
<gene>
    <name evidence="8" type="primary">LOC105265746</name>
</gene>
<keyword evidence="4" id="KW-0378">Hydrolase</keyword>
<evidence type="ECO:0000313" key="7">
    <source>
        <dbReference type="Proteomes" id="UP000694866"/>
    </source>
</evidence>
<organism evidence="7 8">
    <name type="scientific">Fopius arisanus</name>
    <dbReference type="NCBI Taxonomy" id="64838"/>
    <lineage>
        <taxon>Eukaryota</taxon>
        <taxon>Metazoa</taxon>
        <taxon>Ecdysozoa</taxon>
        <taxon>Arthropoda</taxon>
        <taxon>Hexapoda</taxon>
        <taxon>Insecta</taxon>
        <taxon>Pterygota</taxon>
        <taxon>Neoptera</taxon>
        <taxon>Endopterygota</taxon>
        <taxon>Hymenoptera</taxon>
        <taxon>Apocrita</taxon>
        <taxon>Ichneumonoidea</taxon>
        <taxon>Braconidae</taxon>
        <taxon>Opiinae</taxon>
        <taxon>Fopius</taxon>
    </lineage>
</organism>
<sequence length="224" mass="25212">MIFLGPVELSKLGRTLTHEHLSLDFHQFYVPPPEPLVNYLNKKILLNNVGYIKQYPYSSRYNLSFYDEDATRAVMEDVKIYKKHGGGTIVDNTCSGINRDLSFMKKISADSGVHVILGCGYYVEATQTPSTLKLTEEQMHDVMLTELTEGCIEDASLKAGFIGEVGSSWPMTGLVLQIQFGGHGYSHILTNVIPRMFSKGFTNQDIDAITLENPRTWLTWKNPQ</sequence>
<dbReference type="OrthoDB" id="9998343at2759"/>
<dbReference type="Proteomes" id="UP000694866">
    <property type="component" value="Unplaced"/>
</dbReference>